<keyword evidence="2" id="KW-1185">Reference proteome</keyword>
<organism evidence="1 2">
    <name type="scientific">Cardiocondyla obscurior</name>
    <dbReference type="NCBI Taxonomy" id="286306"/>
    <lineage>
        <taxon>Eukaryota</taxon>
        <taxon>Metazoa</taxon>
        <taxon>Ecdysozoa</taxon>
        <taxon>Arthropoda</taxon>
        <taxon>Hexapoda</taxon>
        <taxon>Insecta</taxon>
        <taxon>Pterygota</taxon>
        <taxon>Neoptera</taxon>
        <taxon>Endopterygota</taxon>
        <taxon>Hymenoptera</taxon>
        <taxon>Apocrita</taxon>
        <taxon>Aculeata</taxon>
        <taxon>Formicoidea</taxon>
        <taxon>Formicidae</taxon>
        <taxon>Myrmicinae</taxon>
        <taxon>Cardiocondyla</taxon>
    </lineage>
</organism>
<evidence type="ECO:0000313" key="1">
    <source>
        <dbReference type="EMBL" id="KAL0133731.1"/>
    </source>
</evidence>
<dbReference type="EMBL" id="JADYXP020000001">
    <property type="protein sequence ID" value="KAL0133731.1"/>
    <property type="molecule type" value="Genomic_DNA"/>
</dbReference>
<accession>A0AAW2H2T1</accession>
<dbReference type="AlphaFoldDB" id="A0AAW2H2T1"/>
<name>A0AAW2H2T1_9HYME</name>
<evidence type="ECO:0000313" key="2">
    <source>
        <dbReference type="Proteomes" id="UP001430953"/>
    </source>
</evidence>
<gene>
    <name evidence="1" type="ORF">PUN28_001000</name>
</gene>
<comment type="caution">
    <text evidence="1">The sequence shown here is derived from an EMBL/GenBank/DDBJ whole genome shotgun (WGS) entry which is preliminary data.</text>
</comment>
<proteinExistence type="predicted"/>
<reference evidence="1 2" key="1">
    <citation type="submission" date="2023-03" db="EMBL/GenBank/DDBJ databases">
        <title>High recombination rates correlate with genetic variation in Cardiocondyla obscurior ants.</title>
        <authorList>
            <person name="Errbii M."/>
        </authorList>
    </citation>
    <scope>NUCLEOTIDE SEQUENCE [LARGE SCALE GENOMIC DNA]</scope>
    <source>
        <strain evidence="1">Alpha-2009</strain>
        <tissue evidence="1">Whole body</tissue>
    </source>
</reference>
<dbReference type="Proteomes" id="UP001430953">
    <property type="component" value="Unassembled WGS sequence"/>
</dbReference>
<sequence>MEHPVYILYSLFIFKINDLHIINKNTVDEINSLEYPGKFLVYIAIDNHRQGFKKIVETDNTIAVSVDTVKHDLCVFSRITKWK</sequence>
<protein>
    <submittedName>
        <fullName evidence="1">Uncharacterized protein</fullName>
    </submittedName>
</protein>